<dbReference type="Pfam" id="PF10145">
    <property type="entry name" value="PhageMin_Tail"/>
    <property type="match status" value="1"/>
</dbReference>
<proteinExistence type="predicted"/>
<accession>A0ABY0EPK4</accession>
<dbReference type="RefSeq" id="WP_039260937.1">
    <property type="nucleotide sequence ID" value="NZ_JSWD01000045.1"/>
</dbReference>
<evidence type="ECO:0000313" key="6">
    <source>
        <dbReference type="Proteomes" id="UP000290273"/>
    </source>
</evidence>
<feature type="coiled-coil region" evidence="2">
    <location>
        <begin position="312"/>
        <end position="395"/>
    </location>
</feature>
<sequence>MAINVGTAIAYLTLDKSPFNNGLKSAGAELKNFIRGTGEAGGRIKSLGGALTSVGGTLTKTVTLPIVGIGTACTKMASDFETSMAKIDTIAGASKKELADMRKEILKASSEYGMAAKDFAQATYDSISSGIDKADAVAFTKDSAKLAKAGFTDVATATDTLTSVINAYGKSSKDATDISNQMIIAQKLGKVTVDEMGASLGNVIPIASALGVKTEELFSSIAVATAQGIKPAQSITGLKAAMSNIVKPSKEAKKAAKTLGLQFDANAVKTKGWMGFLQDVKSKLEESAPTYAKKLDEVNKLKKAIESSGGSSKKYKEEIEKEREKIKVLREEKKNLTSKDKDRKKAIDNEIKSMQEHIKTMQKQSKAEKDGASNVKEMKKALKEKEKELKILEGTSKDTLSAFSTMFGSVEGLNTVMSMTSNSGVKLYDKSMKEMKEDTNATQEAFDKMMDTPEEKFKKAREQLHNLGITIGGYLLPHVSRFLDAFSKLLELIDKLPEPVKHSIVSFAGMAALSGPLMMLGGNVIKMGGNIVKGVSKIKDVPKIITGVAGGVKRGVGGIVKAFKLIPKAAGVFKTLPALITPHTFIIAGAILAIGFIVYEVIKHWDKLVAAGKKMGGILEKIFKGIGDTIKWVIGGWKLLIGHFINWGKEKLKNIKDGFINGINKVKGLFKGKGKELGKGVKEGFEGELEIHSPSRVFVGYGGYIGEGLVEGIDKQEGSINTKFKGLANKIKDLGNVRPEFDGLNNLALSGAGSGYSNIGNSKQLNFNPTINMNVTVADTGGKGTEQLTQEVNSMGQVALKNGLVDLFMKDAVRN</sequence>
<feature type="domain" description="Phage tail tape measure protein" evidence="4">
    <location>
        <begin position="102"/>
        <end position="287"/>
    </location>
</feature>
<keyword evidence="3" id="KW-1133">Transmembrane helix</keyword>
<evidence type="ECO:0000256" key="2">
    <source>
        <dbReference type="SAM" id="Coils"/>
    </source>
</evidence>
<evidence type="ECO:0000313" key="5">
    <source>
        <dbReference type="EMBL" id="RXI52678.1"/>
    </source>
</evidence>
<organism evidence="5 6">
    <name type="scientific">Clostridium tetani</name>
    <dbReference type="NCBI Taxonomy" id="1513"/>
    <lineage>
        <taxon>Bacteria</taxon>
        <taxon>Bacillati</taxon>
        <taxon>Bacillota</taxon>
        <taxon>Clostridia</taxon>
        <taxon>Eubacteriales</taxon>
        <taxon>Clostridiaceae</taxon>
        <taxon>Clostridium</taxon>
    </lineage>
</organism>
<feature type="transmembrane region" description="Helical" evidence="3">
    <location>
        <begin position="584"/>
        <end position="602"/>
    </location>
</feature>
<comment type="caution">
    <text evidence="5">The sequence shown here is derived from an EMBL/GenBank/DDBJ whole genome shotgun (WGS) entry which is preliminary data.</text>
</comment>
<evidence type="ECO:0000259" key="4">
    <source>
        <dbReference type="Pfam" id="PF10145"/>
    </source>
</evidence>
<dbReference type="PANTHER" id="PTHR37813:SF1">
    <property type="entry name" value="FELS-2 PROPHAGE PROTEIN"/>
    <property type="match status" value="1"/>
</dbReference>
<dbReference type="NCBIfam" id="TIGR01760">
    <property type="entry name" value="tape_meas_TP901"/>
    <property type="match status" value="2"/>
</dbReference>
<dbReference type="InterPro" id="IPR010090">
    <property type="entry name" value="Phage_tape_meas"/>
</dbReference>
<keyword evidence="1" id="KW-1188">Viral release from host cell</keyword>
<keyword evidence="3" id="KW-0472">Membrane</keyword>
<dbReference type="PANTHER" id="PTHR37813">
    <property type="entry name" value="FELS-2 PROPHAGE PROTEIN"/>
    <property type="match status" value="1"/>
</dbReference>
<reference evidence="5 6" key="1">
    <citation type="submission" date="2018-06" db="EMBL/GenBank/DDBJ databases">
        <title>Genome conservation of Clostridium tetani.</title>
        <authorList>
            <person name="Bruggemann H."/>
            <person name="Popoff M.R."/>
        </authorList>
    </citation>
    <scope>NUCLEOTIDE SEQUENCE [LARGE SCALE GENOMIC DNA]</scope>
    <source>
        <strain evidence="5 6">63.05</strain>
    </source>
</reference>
<evidence type="ECO:0000256" key="3">
    <source>
        <dbReference type="SAM" id="Phobius"/>
    </source>
</evidence>
<name>A0ABY0EPK4_CLOTA</name>
<dbReference type="Proteomes" id="UP000290273">
    <property type="component" value="Unassembled WGS sequence"/>
</dbReference>
<keyword evidence="2" id="KW-0175">Coiled coil</keyword>
<gene>
    <name evidence="5" type="ORF">DP131_12240</name>
</gene>
<keyword evidence="3" id="KW-0812">Transmembrane</keyword>
<protein>
    <submittedName>
        <fullName evidence="5">Phage tail tape measure protein</fullName>
    </submittedName>
</protein>
<evidence type="ECO:0000256" key="1">
    <source>
        <dbReference type="ARBA" id="ARBA00022612"/>
    </source>
</evidence>
<dbReference type="EMBL" id="QMAU01000049">
    <property type="protein sequence ID" value="RXI52678.1"/>
    <property type="molecule type" value="Genomic_DNA"/>
</dbReference>